<protein>
    <recommendedName>
        <fullName evidence="3">Ribosomal-protein-alanine N-acetyltransferase</fullName>
    </recommendedName>
</protein>
<proteinExistence type="predicted"/>
<accession>A0ABQ0AU08</accession>
<reference evidence="1 2" key="1">
    <citation type="submission" date="2024-04" db="EMBL/GenBank/DDBJ databases">
        <title>Defined microbial consortia suppress multidrug-resistant proinflammatory Enterobacteriaceae via ecological control.</title>
        <authorList>
            <person name="Furuichi M."/>
            <person name="Kawaguchi T."/>
            <person name="Pust M."/>
            <person name="Yasuma K."/>
            <person name="Plichta D."/>
            <person name="Hasegawa N."/>
            <person name="Ohya T."/>
            <person name="Bhattarai S."/>
            <person name="Sasajima S."/>
            <person name="Aoto Y."/>
            <person name="Tuganbaev T."/>
            <person name="Yaginuma M."/>
            <person name="Ueda M."/>
            <person name="Okahashi N."/>
            <person name="Amafuji K."/>
            <person name="Kiridooshi Y."/>
            <person name="Sugita K."/>
            <person name="Strazar M."/>
            <person name="Skelly A."/>
            <person name="Suda W."/>
            <person name="Hattori M."/>
            <person name="Nakamoto N."/>
            <person name="Caballero S."/>
            <person name="Norman J."/>
            <person name="Olle B."/>
            <person name="Tanoue T."/>
            <person name="Arita M."/>
            <person name="Bucci V."/>
            <person name="Atarashi K."/>
            <person name="Xavier R."/>
            <person name="Honda K."/>
        </authorList>
    </citation>
    <scope>NUCLEOTIDE SEQUENCE [LARGE SCALE GENOMIC DNA]</scope>
    <source>
        <strain evidence="2">f13</strain>
    </source>
</reference>
<sequence>MRDYEREKRGILMKKYHKNGQLETLICNCCGKKLAVDHGILREGAISVDYTWDYFSEKDGQIHRFDLCEECYDELIGGFKIPVDIKEQTEYL</sequence>
<keyword evidence="2" id="KW-1185">Reference proteome</keyword>
<evidence type="ECO:0000313" key="2">
    <source>
        <dbReference type="Proteomes" id="UP001600894"/>
    </source>
</evidence>
<gene>
    <name evidence="1" type="ORF">F130042H8_05530</name>
</gene>
<dbReference type="EMBL" id="BAABXL010000001">
    <property type="protein sequence ID" value="GAA6267493.1"/>
    <property type="molecule type" value="Genomic_DNA"/>
</dbReference>
<name>A0ABQ0AU08_9FIRM</name>
<dbReference type="Proteomes" id="UP001600894">
    <property type="component" value="Unassembled WGS sequence"/>
</dbReference>
<comment type="caution">
    <text evidence="1">The sequence shown here is derived from an EMBL/GenBank/DDBJ whole genome shotgun (WGS) entry which is preliminary data.</text>
</comment>
<evidence type="ECO:0000313" key="1">
    <source>
        <dbReference type="EMBL" id="GAA6267493.1"/>
    </source>
</evidence>
<evidence type="ECO:0008006" key="3">
    <source>
        <dbReference type="Google" id="ProtNLM"/>
    </source>
</evidence>
<organism evidence="1 2">
    <name type="scientific">Enterocloster alcoholdehydrogenati</name>
    <dbReference type="NCBI Taxonomy" id="2547410"/>
    <lineage>
        <taxon>Bacteria</taxon>
        <taxon>Bacillati</taxon>
        <taxon>Bacillota</taxon>
        <taxon>Clostridia</taxon>
        <taxon>Lachnospirales</taxon>
        <taxon>Lachnospiraceae</taxon>
        <taxon>Enterocloster</taxon>
    </lineage>
</organism>